<proteinExistence type="predicted"/>
<dbReference type="RefSeq" id="WP_160757220.1">
    <property type="nucleotide sequence ID" value="NZ_WTYL01000004.1"/>
</dbReference>
<dbReference type="CDD" id="cd09083">
    <property type="entry name" value="EEP-1"/>
    <property type="match status" value="1"/>
</dbReference>
<dbReference type="EMBL" id="WTYL01000004">
    <property type="protein sequence ID" value="MXP45580.1"/>
    <property type="molecule type" value="Genomic_DNA"/>
</dbReference>
<keyword evidence="3" id="KW-0540">Nuclease</keyword>
<keyword evidence="1" id="KW-0732">Signal</keyword>
<dbReference type="Gene3D" id="3.60.10.10">
    <property type="entry name" value="Endonuclease/exonuclease/phosphatase"/>
    <property type="match status" value="1"/>
</dbReference>
<accession>A0A845B5D9</accession>
<organism evidence="3 4">
    <name type="scientific">Allopontixanthobacter sediminis</name>
    <dbReference type="NCBI Taxonomy" id="1689985"/>
    <lineage>
        <taxon>Bacteria</taxon>
        <taxon>Pseudomonadati</taxon>
        <taxon>Pseudomonadota</taxon>
        <taxon>Alphaproteobacteria</taxon>
        <taxon>Sphingomonadales</taxon>
        <taxon>Erythrobacteraceae</taxon>
        <taxon>Allopontixanthobacter</taxon>
    </lineage>
</organism>
<keyword evidence="3" id="KW-0378">Hydrolase</keyword>
<evidence type="ECO:0000259" key="2">
    <source>
        <dbReference type="Pfam" id="PF03372"/>
    </source>
</evidence>
<dbReference type="PROSITE" id="PS51257">
    <property type="entry name" value="PROKAR_LIPOPROTEIN"/>
    <property type="match status" value="1"/>
</dbReference>
<feature type="signal peptide" evidence="1">
    <location>
        <begin position="1"/>
        <end position="25"/>
    </location>
</feature>
<dbReference type="GO" id="GO:0004519">
    <property type="term" value="F:endonuclease activity"/>
    <property type="evidence" value="ECO:0007669"/>
    <property type="project" value="UniProtKB-KW"/>
</dbReference>
<dbReference type="GO" id="GO:0000175">
    <property type="term" value="F:3'-5'-RNA exonuclease activity"/>
    <property type="evidence" value="ECO:0007669"/>
    <property type="project" value="TreeGrafter"/>
</dbReference>
<keyword evidence="4" id="KW-1185">Reference proteome</keyword>
<dbReference type="InterPro" id="IPR036691">
    <property type="entry name" value="Endo/exonu/phosph_ase_sf"/>
</dbReference>
<feature type="domain" description="Endonuclease/exonuclease/phosphatase" evidence="2">
    <location>
        <begin position="44"/>
        <end position="290"/>
    </location>
</feature>
<name>A0A845B5D9_9SPHN</name>
<comment type="caution">
    <text evidence="3">The sequence shown here is derived from an EMBL/GenBank/DDBJ whole genome shotgun (WGS) entry which is preliminary data.</text>
</comment>
<dbReference type="Proteomes" id="UP000431922">
    <property type="component" value="Unassembled WGS sequence"/>
</dbReference>
<sequence>MNRRGVLGALVALSSALLLIGCVHAGARPGIAAATDTPAPISAMTFNIRLDLPSDGANAWPQRKELVFELIRREAPDLLGMQEVLLHQKRELEAALPDYAMIGAGRDDGREAGEFSPLAWRRDRFELVRSGTFWLSPTPETPGKAWDAALPRIATWAVLRDRKSGETLRVLNTHFDHVGAVAKANSARLIGEWVKAGPDAGLPAIVMGDFNSPTGSEPYRLLADTGATSLSDARNLSASAPYGPKGTFTGFRIDADAVEPIDHIFVSPRFQVTSHAVITQHWGGRLPSDHYPVLAELTLTRP</sequence>
<dbReference type="PANTHER" id="PTHR12121">
    <property type="entry name" value="CARBON CATABOLITE REPRESSOR PROTEIN 4"/>
    <property type="match status" value="1"/>
</dbReference>
<evidence type="ECO:0000313" key="3">
    <source>
        <dbReference type="EMBL" id="MXP45580.1"/>
    </source>
</evidence>
<dbReference type="OrthoDB" id="9793162at2"/>
<dbReference type="PANTHER" id="PTHR12121:SF36">
    <property type="entry name" value="ENDONUCLEASE_EXONUCLEASE_PHOSPHATASE DOMAIN-CONTAINING PROTEIN"/>
    <property type="match status" value="1"/>
</dbReference>
<dbReference type="Pfam" id="PF03372">
    <property type="entry name" value="Exo_endo_phos"/>
    <property type="match status" value="1"/>
</dbReference>
<dbReference type="InterPro" id="IPR005135">
    <property type="entry name" value="Endo/exonuclease/phosphatase"/>
</dbReference>
<evidence type="ECO:0000256" key="1">
    <source>
        <dbReference type="SAM" id="SignalP"/>
    </source>
</evidence>
<dbReference type="AlphaFoldDB" id="A0A845B5D9"/>
<evidence type="ECO:0000313" key="4">
    <source>
        <dbReference type="Proteomes" id="UP000431922"/>
    </source>
</evidence>
<feature type="chain" id="PRO_5032867943" evidence="1">
    <location>
        <begin position="26"/>
        <end position="302"/>
    </location>
</feature>
<gene>
    <name evidence="3" type="ORF">GRI65_14095</name>
</gene>
<protein>
    <submittedName>
        <fullName evidence="3">Endonuclease</fullName>
    </submittedName>
</protein>
<reference evidence="3 4" key="1">
    <citation type="submission" date="2019-12" db="EMBL/GenBank/DDBJ databases">
        <title>Genomic-based taxomic classification of the family Erythrobacteraceae.</title>
        <authorList>
            <person name="Xu L."/>
        </authorList>
    </citation>
    <scope>NUCLEOTIDE SEQUENCE [LARGE SCALE GENOMIC DNA]</scope>
    <source>
        <strain evidence="3 4">KCTC 42453</strain>
    </source>
</reference>
<dbReference type="InterPro" id="IPR050410">
    <property type="entry name" value="CCR4/nocturin_mRNA_transcr"/>
</dbReference>
<dbReference type="SUPFAM" id="SSF56219">
    <property type="entry name" value="DNase I-like"/>
    <property type="match status" value="1"/>
</dbReference>
<keyword evidence="3" id="KW-0255">Endonuclease</keyword>